<gene>
    <name evidence="1" type="ORF">IEE83_08655</name>
</gene>
<name>A0ABR9W918_9BACT</name>
<accession>A0ABR9W918</accession>
<dbReference type="Proteomes" id="UP000634134">
    <property type="component" value="Unassembled WGS sequence"/>
</dbReference>
<sequence length="171" mass="20102">MNAKEKQTQFIKNYLKPTLKKSGYLTSGQTWWRDKGDFFNVINLQNFSWNSKDSVDFRFNIGIALKATVKDELKKKATIYDLTTHISHEAFIPDWKSRDLDNSNNNNCYSITETTDLTDFILSMQHDFEEHILPGLEEPQNLTDCMKFYERFPLHLNSLKRAITENKLLQI</sequence>
<evidence type="ECO:0000313" key="2">
    <source>
        <dbReference type="Proteomes" id="UP000634134"/>
    </source>
</evidence>
<proteinExistence type="predicted"/>
<evidence type="ECO:0000313" key="1">
    <source>
        <dbReference type="EMBL" id="MBE9461950.1"/>
    </source>
</evidence>
<reference evidence="2" key="1">
    <citation type="submission" date="2023-07" db="EMBL/GenBank/DDBJ databases">
        <title>Dyadobacter sp. nov 'subterranea' isolated from contaminted grondwater.</title>
        <authorList>
            <person name="Szabo I."/>
            <person name="Al-Omari J."/>
            <person name="Szerdahelyi S.G."/>
            <person name="Rado J."/>
        </authorList>
    </citation>
    <scope>NUCLEOTIDE SEQUENCE [LARGE SCALE GENOMIC DNA]</scope>
    <source>
        <strain evidence="2">UP-52</strain>
    </source>
</reference>
<comment type="caution">
    <text evidence="1">The sequence shown here is derived from an EMBL/GenBank/DDBJ whole genome shotgun (WGS) entry which is preliminary data.</text>
</comment>
<organism evidence="1 2">
    <name type="scientific">Dyadobacter subterraneus</name>
    <dbReference type="NCBI Taxonomy" id="2773304"/>
    <lineage>
        <taxon>Bacteria</taxon>
        <taxon>Pseudomonadati</taxon>
        <taxon>Bacteroidota</taxon>
        <taxon>Cytophagia</taxon>
        <taxon>Cytophagales</taxon>
        <taxon>Spirosomataceae</taxon>
        <taxon>Dyadobacter</taxon>
    </lineage>
</organism>
<protein>
    <submittedName>
        <fullName evidence="1">DUF4304 domain-containing protein</fullName>
    </submittedName>
</protein>
<dbReference type="Pfam" id="PF14137">
    <property type="entry name" value="DUF4304"/>
    <property type="match status" value="1"/>
</dbReference>
<dbReference type="InterPro" id="IPR025412">
    <property type="entry name" value="DUF4304"/>
</dbReference>
<dbReference type="EMBL" id="JACYGY010000001">
    <property type="protein sequence ID" value="MBE9461950.1"/>
    <property type="molecule type" value="Genomic_DNA"/>
</dbReference>
<keyword evidence="2" id="KW-1185">Reference proteome</keyword>
<dbReference type="RefSeq" id="WP_194120190.1">
    <property type="nucleotide sequence ID" value="NZ_JACYGY010000001.1"/>
</dbReference>